<proteinExistence type="predicted"/>
<dbReference type="STRING" id="670154.SAMN04488002_0559"/>
<accession>A0A1I6FYC5</accession>
<dbReference type="EMBL" id="FOYO01000001">
    <property type="protein sequence ID" value="SFR34939.1"/>
    <property type="molecule type" value="Genomic_DNA"/>
</dbReference>
<dbReference type="RefSeq" id="WP_090212226.1">
    <property type="nucleotide sequence ID" value="NZ_FOYO01000001.1"/>
</dbReference>
<dbReference type="AlphaFoldDB" id="A0A1I6FYC5"/>
<dbReference type="SUPFAM" id="SSF51735">
    <property type="entry name" value="NAD(P)-binding Rossmann-fold domains"/>
    <property type="match status" value="1"/>
</dbReference>
<dbReference type="Gene3D" id="3.40.50.720">
    <property type="entry name" value="NAD(P)-binding Rossmann-like Domain"/>
    <property type="match status" value="1"/>
</dbReference>
<dbReference type="OrthoDB" id="7170465at2"/>
<dbReference type="Proteomes" id="UP000199658">
    <property type="component" value="Unassembled WGS sequence"/>
</dbReference>
<organism evidence="1 2">
    <name type="scientific">Litoreibacter janthinus</name>
    <dbReference type="NCBI Taxonomy" id="670154"/>
    <lineage>
        <taxon>Bacteria</taxon>
        <taxon>Pseudomonadati</taxon>
        <taxon>Pseudomonadota</taxon>
        <taxon>Alphaproteobacteria</taxon>
        <taxon>Rhodobacterales</taxon>
        <taxon>Roseobacteraceae</taxon>
        <taxon>Litoreibacter</taxon>
    </lineage>
</organism>
<protein>
    <submittedName>
        <fullName evidence="1">dTDP-4-dehydrorhamnose reductase</fullName>
    </submittedName>
</protein>
<evidence type="ECO:0000313" key="2">
    <source>
        <dbReference type="Proteomes" id="UP000199658"/>
    </source>
</evidence>
<keyword evidence="2" id="KW-1185">Reference proteome</keyword>
<dbReference type="InterPro" id="IPR036291">
    <property type="entry name" value="NAD(P)-bd_dom_sf"/>
</dbReference>
<gene>
    <name evidence="1" type="ORF">SAMN04488002_0559</name>
</gene>
<evidence type="ECO:0000313" key="1">
    <source>
        <dbReference type="EMBL" id="SFR34939.1"/>
    </source>
</evidence>
<sequence>MSKSVLILGSNGRFGRNAATAFSWANWDVTLFDRASDRLPDAAWGAEIIVNAWNPAYPDWGRQVPELTQQVIDTARDTGATVLLPGNIYNYGTGMPSELRESTHHRPTGPLGQIRETMERAYRDAGVRTIVLRAGDFIDTRASGNWYDKIITAKLSKDVVTYPGALDVPHAWAFLHDLADAAVLLAEQAADLPRFFEVNFPGYTLTARDLHREIEQATGRELELRQMQWWPLHLSSPFWPMAKPLLETRYLWNTSHSVMSDRFAELLPAFQPTSLDEAIAASLPDDINPNRIVPRTLGALRRPLHGCCPHAKAM</sequence>
<name>A0A1I6FYC5_9RHOB</name>
<reference evidence="2" key="1">
    <citation type="submission" date="2016-10" db="EMBL/GenBank/DDBJ databases">
        <authorList>
            <person name="Varghese N."/>
            <person name="Submissions S."/>
        </authorList>
    </citation>
    <scope>NUCLEOTIDE SEQUENCE [LARGE SCALE GENOMIC DNA]</scope>
    <source>
        <strain evidence="2">DSM 26921</strain>
    </source>
</reference>